<dbReference type="EMBL" id="GBRH01252508">
    <property type="protein sequence ID" value="JAD45387.1"/>
    <property type="molecule type" value="Transcribed_RNA"/>
</dbReference>
<organism evidence="1">
    <name type="scientific">Arundo donax</name>
    <name type="common">Giant reed</name>
    <name type="synonym">Donax arundinaceus</name>
    <dbReference type="NCBI Taxonomy" id="35708"/>
    <lineage>
        <taxon>Eukaryota</taxon>
        <taxon>Viridiplantae</taxon>
        <taxon>Streptophyta</taxon>
        <taxon>Embryophyta</taxon>
        <taxon>Tracheophyta</taxon>
        <taxon>Spermatophyta</taxon>
        <taxon>Magnoliopsida</taxon>
        <taxon>Liliopsida</taxon>
        <taxon>Poales</taxon>
        <taxon>Poaceae</taxon>
        <taxon>PACMAD clade</taxon>
        <taxon>Arundinoideae</taxon>
        <taxon>Arundineae</taxon>
        <taxon>Arundo</taxon>
    </lineage>
</organism>
<reference evidence="1" key="1">
    <citation type="submission" date="2014-09" db="EMBL/GenBank/DDBJ databases">
        <authorList>
            <person name="Magalhaes I.L.F."/>
            <person name="Oliveira U."/>
            <person name="Santos F.R."/>
            <person name="Vidigal T.H.D.A."/>
            <person name="Brescovit A.D."/>
            <person name="Santos A.J."/>
        </authorList>
    </citation>
    <scope>NUCLEOTIDE SEQUENCE</scope>
    <source>
        <tissue evidence="1">Shoot tissue taken approximately 20 cm above the soil surface</tissue>
    </source>
</reference>
<evidence type="ECO:0000313" key="1">
    <source>
        <dbReference type="EMBL" id="JAD45387.1"/>
    </source>
</evidence>
<accession>A0A0A9AE62</accession>
<proteinExistence type="predicted"/>
<protein>
    <submittedName>
        <fullName evidence="1">Uncharacterized protein</fullName>
    </submittedName>
</protein>
<reference evidence="1" key="2">
    <citation type="journal article" date="2015" name="Data Brief">
        <title>Shoot transcriptome of the giant reed, Arundo donax.</title>
        <authorList>
            <person name="Barrero R.A."/>
            <person name="Guerrero F.D."/>
            <person name="Moolhuijzen P."/>
            <person name="Goolsby J.A."/>
            <person name="Tidwell J."/>
            <person name="Bellgard S.E."/>
            <person name="Bellgard M.I."/>
        </authorList>
    </citation>
    <scope>NUCLEOTIDE SEQUENCE</scope>
    <source>
        <tissue evidence="1">Shoot tissue taken approximately 20 cm above the soil surface</tissue>
    </source>
</reference>
<sequence length="15" mass="1811">MKQLLTSNLFSNDWN</sequence>
<name>A0A0A9AE62_ARUDO</name>